<dbReference type="GO" id="GO:0009269">
    <property type="term" value="P:response to desiccation"/>
    <property type="evidence" value="ECO:0007669"/>
    <property type="project" value="InterPro"/>
</dbReference>
<dbReference type="RefSeq" id="WP_167191649.1">
    <property type="nucleotide sequence ID" value="NZ_JAAONZ010000023.1"/>
</dbReference>
<sequence length="175" mass="19252">MNLIPVRVCHRDAIGHIVAFSANSAKCFSLILLLCLSGCATLTPEFDEPDVEVTSIHRLPAEGMEQRFSVGLRVTNPNSETLAIKGLSYSLSIEDYKVASGVTAEIPVIEPYSEARFSLPVSTSFINSMRLVKHLIELNKPSLTYRLEAKLDLGLTFMPKMSVVEEGEVQLGQIK</sequence>
<accession>A0A9E5MPN4</accession>
<comment type="caution">
    <text evidence="2">The sequence shown here is derived from an EMBL/GenBank/DDBJ whole genome shotgun (WGS) entry which is preliminary data.</text>
</comment>
<evidence type="ECO:0000313" key="2">
    <source>
        <dbReference type="EMBL" id="NHO68033.1"/>
    </source>
</evidence>
<gene>
    <name evidence="2" type="ORF">G8770_21000</name>
</gene>
<evidence type="ECO:0000313" key="3">
    <source>
        <dbReference type="Proteomes" id="UP000787472"/>
    </source>
</evidence>
<name>A0A9E5MPN4_9GAMM</name>
<dbReference type="Proteomes" id="UP000787472">
    <property type="component" value="Unassembled WGS sequence"/>
</dbReference>
<dbReference type="AlphaFoldDB" id="A0A9E5MPN4"/>
<feature type="domain" description="Water stress and hypersensitive response" evidence="1">
    <location>
        <begin position="51"/>
        <end position="170"/>
    </location>
</feature>
<reference evidence="2" key="1">
    <citation type="submission" date="2020-03" db="EMBL/GenBank/DDBJ databases">
        <authorList>
            <person name="Guo F."/>
        </authorList>
    </citation>
    <scope>NUCLEOTIDE SEQUENCE</scope>
    <source>
        <strain evidence="2">JCM 30134</strain>
    </source>
</reference>
<proteinExistence type="predicted"/>
<organism evidence="2 3">
    <name type="scientific">Pseudomaricurvus hydrocarbonicus</name>
    <dbReference type="NCBI Taxonomy" id="1470433"/>
    <lineage>
        <taxon>Bacteria</taxon>
        <taxon>Pseudomonadati</taxon>
        <taxon>Pseudomonadota</taxon>
        <taxon>Gammaproteobacteria</taxon>
        <taxon>Cellvibrionales</taxon>
        <taxon>Cellvibrionaceae</taxon>
        <taxon>Pseudomaricurvus</taxon>
    </lineage>
</organism>
<dbReference type="SUPFAM" id="SSF117070">
    <property type="entry name" value="LEA14-like"/>
    <property type="match status" value="1"/>
</dbReference>
<evidence type="ECO:0000259" key="1">
    <source>
        <dbReference type="SMART" id="SM00769"/>
    </source>
</evidence>
<dbReference type="Gene3D" id="2.60.40.1820">
    <property type="match status" value="1"/>
</dbReference>
<dbReference type="Pfam" id="PF03168">
    <property type="entry name" value="LEA_2"/>
    <property type="match status" value="1"/>
</dbReference>
<protein>
    <recommendedName>
        <fullName evidence="1">Water stress and hypersensitive response domain-containing protein</fullName>
    </recommendedName>
</protein>
<dbReference type="InterPro" id="IPR004864">
    <property type="entry name" value="LEA_2"/>
</dbReference>
<keyword evidence="3" id="KW-1185">Reference proteome</keyword>
<dbReference type="InterPro" id="IPR013990">
    <property type="entry name" value="WHy-dom"/>
</dbReference>
<dbReference type="EMBL" id="JAAONZ010000023">
    <property type="protein sequence ID" value="NHO68033.1"/>
    <property type="molecule type" value="Genomic_DNA"/>
</dbReference>
<dbReference type="SMART" id="SM00769">
    <property type="entry name" value="WHy"/>
    <property type="match status" value="1"/>
</dbReference>